<keyword evidence="1" id="KW-0732">Signal</keyword>
<dbReference type="EMBL" id="JAUYVT010000006">
    <property type="protein sequence ID" value="MDP2564772.1"/>
    <property type="molecule type" value="Genomic_DNA"/>
</dbReference>
<dbReference type="Gene3D" id="1.25.40.10">
    <property type="entry name" value="Tetratricopeptide repeat domain"/>
    <property type="match status" value="1"/>
</dbReference>
<comment type="caution">
    <text evidence="2">The sequence shown here is derived from an EMBL/GenBank/DDBJ whole genome shotgun (WGS) entry which is preliminary data.</text>
</comment>
<dbReference type="InterPro" id="IPR011990">
    <property type="entry name" value="TPR-like_helical_dom_sf"/>
</dbReference>
<reference evidence="2" key="1">
    <citation type="submission" date="2023-07" db="EMBL/GenBank/DDBJ databases">
        <title>Genome content predicts the carbon catabolic preferences of heterotrophic bacteria.</title>
        <authorList>
            <person name="Gralka M."/>
        </authorList>
    </citation>
    <scope>NUCLEOTIDE SEQUENCE</scope>
    <source>
        <strain evidence="2">4G09</strain>
    </source>
</reference>
<accession>A0ABT9FDB0</accession>
<protein>
    <recommendedName>
        <fullName evidence="4">DUF560 domain-containing protein</fullName>
    </recommendedName>
</protein>
<dbReference type="SUPFAM" id="SSF48452">
    <property type="entry name" value="TPR-like"/>
    <property type="match status" value="1"/>
</dbReference>
<proteinExistence type="predicted"/>
<gene>
    <name evidence="2" type="ORF">Q8W34_09000</name>
</gene>
<organism evidence="2 3">
    <name type="scientific">Pseudoalteromonas marina</name>
    <dbReference type="NCBI Taxonomy" id="267375"/>
    <lineage>
        <taxon>Bacteria</taxon>
        <taxon>Pseudomonadati</taxon>
        <taxon>Pseudomonadota</taxon>
        <taxon>Gammaproteobacteria</taxon>
        <taxon>Alteromonadales</taxon>
        <taxon>Pseudoalteromonadaceae</taxon>
        <taxon>Pseudoalteromonas</taxon>
    </lineage>
</organism>
<dbReference type="RefSeq" id="WP_305471924.1">
    <property type="nucleotide sequence ID" value="NZ_JAUYVT010000006.1"/>
</dbReference>
<evidence type="ECO:0000313" key="3">
    <source>
        <dbReference type="Proteomes" id="UP001177212"/>
    </source>
</evidence>
<evidence type="ECO:0008006" key="4">
    <source>
        <dbReference type="Google" id="ProtNLM"/>
    </source>
</evidence>
<evidence type="ECO:0000313" key="2">
    <source>
        <dbReference type="EMBL" id="MDP2564772.1"/>
    </source>
</evidence>
<feature type="chain" id="PRO_5047099776" description="DUF560 domain-containing protein" evidence="1">
    <location>
        <begin position="24"/>
        <end position="441"/>
    </location>
</feature>
<keyword evidence="3" id="KW-1185">Reference proteome</keyword>
<dbReference type="Proteomes" id="UP001177212">
    <property type="component" value="Unassembled WGS sequence"/>
</dbReference>
<evidence type="ECO:0000256" key="1">
    <source>
        <dbReference type="SAM" id="SignalP"/>
    </source>
</evidence>
<name>A0ABT9FDB0_9GAMM</name>
<feature type="signal peptide" evidence="1">
    <location>
        <begin position="1"/>
        <end position="23"/>
    </location>
</feature>
<sequence length="441" mass="49871">MIKPILKLLLCSCLTALSFSSIAQNSNSYSQFLIDVQKLVSERKFHQAYQLSHEQNQYLGEPTYDFLLGVSALKLNHTAEAIFAFERTIESNPKWYEARLFLARAYMLVKNFPAAQNQALILINSSMAPNTIKTSAQALFDRVALQSKRAGDFYSQNIEFALGVDGNVNAGTTEDTIIIPEIGEFLLSPESKSTDDSYAKLNYSGKYFYPINQQSTVVINANAGWYKFAELSQYDRVNAHFSAAYNYDIGSINWHVQASTTPLILDSELYRTESAISLGADFALSDGITLFAALSGGELNNRFDDKLDNTFYAINTGVSYSTQYWFNRFSVNVKNEDADLTQGEFNSRQSTCVYYQANTQLAENWQLLSLAGYQWINYQEDHPLFLQERADNLLMLSATVRFLVSRDFALQLTTNYQDKSSNIGLFEYDRLDINLSASYSF</sequence>